<evidence type="ECO:0000313" key="4">
    <source>
        <dbReference type="Proteomes" id="UP000429607"/>
    </source>
</evidence>
<dbReference type="OrthoDB" id="10322842at2759"/>
<accession>A0A6A3KMY6</accession>
<evidence type="ECO:0000313" key="5">
    <source>
        <dbReference type="Proteomes" id="UP000435112"/>
    </source>
</evidence>
<feature type="compositionally biased region" description="Acidic residues" evidence="1">
    <location>
        <begin position="244"/>
        <end position="258"/>
    </location>
</feature>
<dbReference type="EMBL" id="QXFU01001868">
    <property type="protein sequence ID" value="KAE8994146.1"/>
    <property type="molecule type" value="Genomic_DNA"/>
</dbReference>
<name>A0A6A3KMY6_9STRA</name>
<dbReference type="Proteomes" id="UP000435112">
    <property type="component" value="Unassembled WGS sequence"/>
</dbReference>
<organism evidence="3 4">
    <name type="scientific">Phytophthora rubi</name>
    <dbReference type="NCBI Taxonomy" id="129364"/>
    <lineage>
        <taxon>Eukaryota</taxon>
        <taxon>Sar</taxon>
        <taxon>Stramenopiles</taxon>
        <taxon>Oomycota</taxon>
        <taxon>Peronosporomycetes</taxon>
        <taxon>Peronosporales</taxon>
        <taxon>Peronosporaceae</taxon>
        <taxon>Phytophthora</taxon>
    </lineage>
</organism>
<dbReference type="PANTHER" id="PTHR37069">
    <property type="entry name" value="DDE_TNP_1_7 DOMAIN-CONTAINING PROTEIN"/>
    <property type="match status" value="1"/>
</dbReference>
<dbReference type="PANTHER" id="PTHR37069:SF2">
    <property type="entry name" value="PIGGYBAC TRANSPOSABLE ELEMENT-DERIVED PROTEIN DOMAIN-CONTAINING PROTEIN"/>
    <property type="match status" value="1"/>
</dbReference>
<comment type="caution">
    <text evidence="3">The sequence shown here is derived from an EMBL/GenBank/DDBJ whole genome shotgun (WGS) entry which is preliminary data.</text>
</comment>
<evidence type="ECO:0000256" key="1">
    <source>
        <dbReference type="SAM" id="MobiDB-lite"/>
    </source>
</evidence>
<feature type="compositionally biased region" description="Acidic residues" evidence="1">
    <location>
        <begin position="198"/>
        <end position="207"/>
    </location>
</feature>
<evidence type="ECO:0000313" key="3">
    <source>
        <dbReference type="EMBL" id="KAE9005004.1"/>
    </source>
</evidence>
<dbReference type="EMBL" id="QXFV01001475">
    <property type="protein sequence ID" value="KAE9005004.1"/>
    <property type="molecule type" value="Genomic_DNA"/>
</dbReference>
<protein>
    <submittedName>
        <fullName evidence="3">Uncharacterized protein</fullName>
    </submittedName>
</protein>
<feature type="compositionally biased region" description="Basic and acidic residues" evidence="1">
    <location>
        <begin position="123"/>
        <end position="137"/>
    </location>
</feature>
<feature type="region of interest" description="Disordered" evidence="1">
    <location>
        <begin position="73"/>
        <end position="281"/>
    </location>
</feature>
<feature type="compositionally biased region" description="Acidic residues" evidence="1">
    <location>
        <begin position="266"/>
        <end position="280"/>
    </location>
</feature>
<sequence>MSGFTKRWAELTKQGWKSRRPTGLSDDHTYLRPGKTKKDLRGVDYFVGAEELMAYLDEIELAAARNDTAAQRGALGHGGDNIAEAGASDEPAVSFDGAVLEHEAATSNGGDTEASNREAAACDGREGDAAAVLEREVVVSAGDASSTAHEPEASANEGGATAPECDAAAPSTPSESSPSEDESSTSDATSAPRRNLDEAFDEVDQGSEEVAAAPRRSARIAMPSAEINIVQDNDDPNEYGAMESDVENDDGASDDDDSTLANGDSEGNEDDENEADDDDDLIKTMFDHSLSVELVTLRAVR</sequence>
<feature type="compositionally biased region" description="Low complexity" evidence="1">
    <location>
        <begin position="166"/>
        <end position="177"/>
    </location>
</feature>
<dbReference type="AlphaFoldDB" id="A0A6A3KMY6"/>
<evidence type="ECO:0000313" key="2">
    <source>
        <dbReference type="EMBL" id="KAE8994146.1"/>
    </source>
</evidence>
<reference evidence="4 5" key="1">
    <citation type="submission" date="2018-09" db="EMBL/GenBank/DDBJ databases">
        <title>Genomic investigation of the strawberry pathogen Phytophthora fragariae indicates pathogenicity is determined by transcriptional variation in three key races.</title>
        <authorList>
            <person name="Adams T.M."/>
            <person name="Armitage A.D."/>
            <person name="Sobczyk M.K."/>
            <person name="Bates H.J."/>
            <person name="Dunwell J.M."/>
            <person name="Nellist C.F."/>
            <person name="Harrison R.J."/>
        </authorList>
    </citation>
    <scope>NUCLEOTIDE SEQUENCE [LARGE SCALE GENOMIC DNA]</scope>
    <source>
        <strain evidence="3 4">SCRP249</strain>
        <strain evidence="2 5">SCRP324</strain>
    </source>
</reference>
<dbReference type="Proteomes" id="UP000429607">
    <property type="component" value="Unassembled WGS sequence"/>
</dbReference>
<proteinExistence type="predicted"/>
<gene>
    <name evidence="3" type="ORF">PR001_g17569</name>
    <name evidence="2" type="ORF">PR002_g20031</name>
</gene>